<dbReference type="EMBL" id="CP022163">
    <property type="protein sequence ID" value="ATB33375.1"/>
    <property type="molecule type" value="Genomic_DNA"/>
</dbReference>
<accession>A0A250INQ0</accession>
<dbReference type="Proteomes" id="UP000217289">
    <property type="component" value="Chromosome"/>
</dbReference>
<dbReference type="OrthoDB" id="4653716at2"/>
<dbReference type="RefSeq" id="WP_095981424.1">
    <property type="nucleotide sequence ID" value="NZ_CP022163.1"/>
</dbReference>
<dbReference type="KEGG" id="mbd:MEBOL_006867"/>
<keyword evidence="2" id="KW-1185">Reference proteome</keyword>
<organism evidence="1 2">
    <name type="scientific">Melittangium boletus DSM 14713</name>
    <dbReference type="NCBI Taxonomy" id="1294270"/>
    <lineage>
        <taxon>Bacteria</taxon>
        <taxon>Pseudomonadati</taxon>
        <taxon>Myxococcota</taxon>
        <taxon>Myxococcia</taxon>
        <taxon>Myxococcales</taxon>
        <taxon>Cystobacterineae</taxon>
        <taxon>Archangiaceae</taxon>
        <taxon>Melittangium</taxon>
    </lineage>
</organism>
<name>A0A250INQ0_9BACT</name>
<dbReference type="Gene3D" id="1.20.910.10">
    <property type="entry name" value="Heme oxygenase-like"/>
    <property type="match status" value="1"/>
</dbReference>
<protein>
    <submittedName>
        <fullName evidence="1">Uncharacterized protein</fullName>
    </submittedName>
</protein>
<evidence type="ECO:0000313" key="1">
    <source>
        <dbReference type="EMBL" id="ATB33375.1"/>
    </source>
</evidence>
<dbReference type="InterPro" id="IPR016084">
    <property type="entry name" value="Haem_Oase-like_multi-hlx"/>
</dbReference>
<dbReference type="AlphaFoldDB" id="A0A250INQ0"/>
<evidence type="ECO:0000313" key="2">
    <source>
        <dbReference type="Proteomes" id="UP000217289"/>
    </source>
</evidence>
<gene>
    <name evidence="1" type="ORF">MEBOL_006867</name>
</gene>
<reference evidence="1 2" key="1">
    <citation type="submission" date="2017-06" db="EMBL/GenBank/DDBJ databases">
        <authorList>
            <person name="Kim H.J."/>
            <person name="Triplett B.A."/>
        </authorList>
    </citation>
    <scope>NUCLEOTIDE SEQUENCE [LARGE SCALE GENOMIC DNA]</scope>
    <source>
        <strain evidence="1 2">DSM 14713</strain>
    </source>
</reference>
<proteinExistence type="predicted"/>
<sequence>MKRIAERIESNKRRLEQSALMMFTQDTQVDPRRRFSFVPCMAPFVMGFSDVNKYALRDESSEDPIQHLINVHSHEDDHHWGMYLKDLRTLGLNTQMDLNGALRLLWGDDRQKTRQTIYSLMGLIENTSPAVRMAVVEAIEATGDVAFTRFSALALEFEKATGETLCYFGALHKDLESGHAMGTEGIEAKLEEIVLSPDMEREALGLVDQVFELFHHMFDEWMAYAQRQQPGTGSVAVPSVRVRTINKTSNAA</sequence>